<dbReference type="AlphaFoldDB" id="A0A6J7IEP2"/>
<dbReference type="EMBL" id="CAFBNF010000007">
    <property type="protein sequence ID" value="CAB4929285.1"/>
    <property type="molecule type" value="Genomic_DNA"/>
</dbReference>
<name>A0A6J7IEP2_9ZZZZ</name>
<sequence>MLLDSSSSSVLTLLALGVAVVALGVAMALALRLSKLNRGYALLESRDGADTFVEVVARNVEAMDDLRDNVGAMRSEIKRLRYELGDAVRHVSVVRYDAFNDLAGRLSFSAAMLDDGANGLVLTSIHARSETRLYIKGVRAGSSDNQLSPEERQAVDVALGQKS</sequence>
<protein>
    <submittedName>
        <fullName evidence="2">Unannotated protein</fullName>
    </submittedName>
</protein>
<feature type="region of interest" description="Disordered" evidence="1">
    <location>
        <begin position="142"/>
        <end position="163"/>
    </location>
</feature>
<gene>
    <name evidence="2" type="ORF">UFOPK3773_00143</name>
</gene>
<dbReference type="Pfam" id="PF14584">
    <property type="entry name" value="DUF4446"/>
    <property type="match status" value="1"/>
</dbReference>
<organism evidence="2">
    <name type="scientific">freshwater metagenome</name>
    <dbReference type="NCBI Taxonomy" id="449393"/>
    <lineage>
        <taxon>unclassified sequences</taxon>
        <taxon>metagenomes</taxon>
        <taxon>ecological metagenomes</taxon>
    </lineage>
</organism>
<evidence type="ECO:0000313" key="2">
    <source>
        <dbReference type="EMBL" id="CAB4929285.1"/>
    </source>
</evidence>
<accession>A0A6J7IEP2</accession>
<dbReference type="InterPro" id="IPR027981">
    <property type="entry name" value="DUF4446"/>
</dbReference>
<proteinExistence type="predicted"/>
<evidence type="ECO:0000256" key="1">
    <source>
        <dbReference type="SAM" id="MobiDB-lite"/>
    </source>
</evidence>
<reference evidence="2" key="1">
    <citation type="submission" date="2020-05" db="EMBL/GenBank/DDBJ databases">
        <authorList>
            <person name="Chiriac C."/>
            <person name="Salcher M."/>
            <person name="Ghai R."/>
            <person name="Kavagutti S V."/>
        </authorList>
    </citation>
    <scope>NUCLEOTIDE SEQUENCE</scope>
</reference>